<dbReference type="OrthoDB" id="2884925at2759"/>
<dbReference type="Proteomes" id="UP000053477">
    <property type="component" value="Unassembled WGS sequence"/>
</dbReference>
<protein>
    <submittedName>
        <fullName evidence="1">Uncharacterized protein</fullName>
    </submittedName>
</protein>
<keyword evidence="2" id="KW-1185">Reference proteome</keyword>
<dbReference type="STRING" id="27342.A0A0H2S1I8"/>
<sequence length="578" mass="66124">MKIEDESFESELYEVLRSWIACKDAIPKHWKGDVKPITPMLYNDLQALGIRGCSRLVSRVRQSMRQLTSISETLRKLSTIIQVEAEAAQENFIVVNNMCSLVFLPNELLVRIFQFAVNGDSGPANSMRTKAAVLLSHVSQYFRNTALSCSSLWSNIYAMPGIMPLCLSRSKDAPLDMAMEIRFTPGVNDDSYGLAFEPFLVDTLPHSKRWRSLDVSYVSSHQHMLQRRHNRPFDEYRKIRQPFRTIDVHSLESLRIRNTNGYHFVDREFYEFQHWETPSLRHLTSVHYFPLSLRGLANLTSLDVSLRLGEISLTEIHKNFQCMENLESFALKLELNCRPQIMEQPTFEKLVFPRVYHLKLEVEDRWHPTYDLMAFFSSMSFPSAVELHVKLGNLMQYNPSADGVAVLYASSGMESILQHDQQLPLVERFSVEANDLNIGAGDPIDGPEARLGRIHLNIPLGLLPSVKHFTLRSNGWLHPLLRKRSVSGDVFDFTALETVTAQIMKLATRSVAKFVEGILLKQKGSGGWEDFNKLVLIDNGEAGGVHGERVTKAYTRDEALEWCRRRQADQIVNDNFIY</sequence>
<organism evidence="1 2">
    <name type="scientific">Schizopora paradoxa</name>
    <dbReference type="NCBI Taxonomy" id="27342"/>
    <lineage>
        <taxon>Eukaryota</taxon>
        <taxon>Fungi</taxon>
        <taxon>Dikarya</taxon>
        <taxon>Basidiomycota</taxon>
        <taxon>Agaricomycotina</taxon>
        <taxon>Agaricomycetes</taxon>
        <taxon>Hymenochaetales</taxon>
        <taxon>Schizoporaceae</taxon>
        <taxon>Schizopora</taxon>
    </lineage>
</organism>
<evidence type="ECO:0000313" key="2">
    <source>
        <dbReference type="Proteomes" id="UP000053477"/>
    </source>
</evidence>
<name>A0A0H2S1I8_9AGAM</name>
<dbReference type="AlphaFoldDB" id="A0A0H2S1I8"/>
<accession>A0A0H2S1I8</accession>
<evidence type="ECO:0000313" key="1">
    <source>
        <dbReference type="EMBL" id="KLO18195.1"/>
    </source>
</evidence>
<gene>
    <name evidence="1" type="ORF">SCHPADRAFT_993800</name>
</gene>
<dbReference type="EMBL" id="KQ085897">
    <property type="protein sequence ID" value="KLO18195.1"/>
    <property type="molecule type" value="Genomic_DNA"/>
</dbReference>
<dbReference type="InParanoid" id="A0A0H2S1I8"/>
<dbReference type="Gene3D" id="1.20.1280.50">
    <property type="match status" value="1"/>
</dbReference>
<proteinExistence type="predicted"/>
<reference evidence="1 2" key="1">
    <citation type="submission" date="2015-04" db="EMBL/GenBank/DDBJ databases">
        <title>Complete genome sequence of Schizopora paradoxa KUC8140, a cosmopolitan wood degrader in East Asia.</title>
        <authorList>
            <consortium name="DOE Joint Genome Institute"/>
            <person name="Min B."/>
            <person name="Park H."/>
            <person name="Jang Y."/>
            <person name="Kim J.-J."/>
            <person name="Kim K.H."/>
            <person name="Pangilinan J."/>
            <person name="Lipzen A."/>
            <person name="Riley R."/>
            <person name="Grigoriev I.V."/>
            <person name="Spatafora J.W."/>
            <person name="Choi I.-G."/>
        </authorList>
    </citation>
    <scope>NUCLEOTIDE SEQUENCE [LARGE SCALE GENOMIC DNA]</scope>
    <source>
        <strain evidence="1 2">KUC8140</strain>
    </source>
</reference>